<dbReference type="Proteomes" id="UP000692954">
    <property type="component" value="Unassembled WGS sequence"/>
</dbReference>
<dbReference type="EMBL" id="CAJJDN010000002">
    <property type="protein sequence ID" value="CAD8047509.1"/>
    <property type="molecule type" value="Genomic_DNA"/>
</dbReference>
<evidence type="ECO:0000313" key="3">
    <source>
        <dbReference type="Proteomes" id="UP000692954"/>
    </source>
</evidence>
<proteinExistence type="predicted"/>
<evidence type="ECO:0000256" key="1">
    <source>
        <dbReference type="SAM" id="MobiDB-lite"/>
    </source>
</evidence>
<accession>A0A8S1K1Q8</accession>
<protein>
    <submittedName>
        <fullName evidence="2">Uncharacterized protein</fullName>
    </submittedName>
</protein>
<gene>
    <name evidence="2" type="ORF">PSON_ATCC_30995.1.T0020428</name>
</gene>
<comment type="caution">
    <text evidence="2">The sequence shown here is derived from an EMBL/GenBank/DDBJ whole genome shotgun (WGS) entry which is preliminary data.</text>
</comment>
<keyword evidence="3" id="KW-1185">Reference proteome</keyword>
<evidence type="ECO:0000313" key="2">
    <source>
        <dbReference type="EMBL" id="CAD8047509.1"/>
    </source>
</evidence>
<name>A0A8S1K1Q8_9CILI</name>
<reference evidence="2" key="1">
    <citation type="submission" date="2021-01" db="EMBL/GenBank/DDBJ databases">
        <authorList>
            <consortium name="Genoscope - CEA"/>
            <person name="William W."/>
        </authorList>
    </citation>
    <scope>NUCLEOTIDE SEQUENCE</scope>
</reference>
<feature type="region of interest" description="Disordered" evidence="1">
    <location>
        <begin position="36"/>
        <end position="57"/>
    </location>
</feature>
<sequence length="80" mass="9236">MNKINISATSVNFKKLKITSNQNNKLDSSLHLNQNNNITQRKDDKKQQSQIFQSYTERTKTSSINKDKISLKQNLALILK</sequence>
<organism evidence="2 3">
    <name type="scientific">Paramecium sonneborni</name>
    <dbReference type="NCBI Taxonomy" id="65129"/>
    <lineage>
        <taxon>Eukaryota</taxon>
        <taxon>Sar</taxon>
        <taxon>Alveolata</taxon>
        <taxon>Ciliophora</taxon>
        <taxon>Intramacronucleata</taxon>
        <taxon>Oligohymenophorea</taxon>
        <taxon>Peniculida</taxon>
        <taxon>Parameciidae</taxon>
        <taxon>Paramecium</taxon>
    </lineage>
</organism>
<dbReference type="AlphaFoldDB" id="A0A8S1K1Q8"/>